<feature type="region of interest" description="Disordered" evidence="1">
    <location>
        <begin position="1"/>
        <end position="27"/>
    </location>
</feature>
<keyword evidence="3" id="KW-1185">Reference proteome</keyword>
<reference evidence="2 3" key="1">
    <citation type="submission" date="2024-02" db="EMBL/GenBank/DDBJ databases">
        <authorList>
            <person name="Chen Y."/>
            <person name="Shah S."/>
            <person name="Dougan E. K."/>
            <person name="Thang M."/>
            <person name="Chan C."/>
        </authorList>
    </citation>
    <scope>NUCLEOTIDE SEQUENCE [LARGE SCALE GENOMIC DNA]</scope>
</reference>
<comment type="caution">
    <text evidence="2">The sequence shown here is derived from an EMBL/GenBank/DDBJ whole genome shotgun (WGS) entry which is preliminary data.</text>
</comment>
<dbReference type="Gene3D" id="3.40.50.720">
    <property type="entry name" value="NAD(P)-binding Rossmann-like Domain"/>
    <property type="match status" value="1"/>
</dbReference>
<accession>A0ABP0JKW7</accession>
<sequence length="245" mass="26672">MAPRRGGAAGAGVEASSTSSLRGGLAPPPLKRIQPWLEDGSGQCDIVAGGVDATGVFKGIYVSGVHLTALLRTFQLSKTFLPVEMPTPVQTLGQSLQDGIPLVIITRGCFGREMDIGSGPARNNIQKAVWEAARNMRADMPQVLVSCIDIPVDASPEVVNACLQPPSNNFRELMYHDGTWYTPAVYNASKLAQWVSNNPREIKPKEGPSFSRKKFEWNNKAYDNMFMLGWKSVLEVRPPTLTRSG</sequence>
<evidence type="ECO:0000313" key="2">
    <source>
        <dbReference type="EMBL" id="CAK9015061.1"/>
    </source>
</evidence>
<evidence type="ECO:0000256" key="1">
    <source>
        <dbReference type="SAM" id="MobiDB-lite"/>
    </source>
</evidence>
<organism evidence="2 3">
    <name type="scientific">Durusdinium trenchii</name>
    <dbReference type="NCBI Taxonomy" id="1381693"/>
    <lineage>
        <taxon>Eukaryota</taxon>
        <taxon>Sar</taxon>
        <taxon>Alveolata</taxon>
        <taxon>Dinophyceae</taxon>
        <taxon>Suessiales</taxon>
        <taxon>Symbiodiniaceae</taxon>
        <taxon>Durusdinium</taxon>
    </lineage>
</organism>
<dbReference type="Proteomes" id="UP001642464">
    <property type="component" value="Unassembled WGS sequence"/>
</dbReference>
<gene>
    <name evidence="2" type="ORF">SCF082_LOCUS12594</name>
</gene>
<dbReference type="EMBL" id="CAXAMM010007691">
    <property type="protein sequence ID" value="CAK9015061.1"/>
    <property type="molecule type" value="Genomic_DNA"/>
</dbReference>
<name>A0ABP0JKW7_9DINO</name>
<evidence type="ECO:0000313" key="3">
    <source>
        <dbReference type="Proteomes" id="UP001642464"/>
    </source>
</evidence>
<feature type="compositionally biased region" description="Low complexity" evidence="1">
    <location>
        <begin position="11"/>
        <end position="20"/>
    </location>
</feature>
<protein>
    <submittedName>
        <fullName evidence="2">Nef-associated protein 1</fullName>
    </submittedName>
</protein>
<proteinExistence type="predicted"/>